<organism evidence="2 3">
    <name type="scientific">Penicillium malachiteum</name>
    <dbReference type="NCBI Taxonomy" id="1324776"/>
    <lineage>
        <taxon>Eukaryota</taxon>
        <taxon>Fungi</taxon>
        <taxon>Dikarya</taxon>
        <taxon>Ascomycota</taxon>
        <taxon>Pezizomycotina</taxon>
        <taxon>Eurotiomycetes</taxon>
        <taxon>Eurotiomycetidae</taxon>
        <taxon>Eurotiales</taxon>
        <taxon>Aspergillaceae</taxon>
        <taxon>Penicillium</taxon>
    </lineage>
</organism>
<feature type="transmembrane region" description="Helical" evidence="1">
    <location>
        <begin position="100"/>
        <end position="120"/>
    </location>
</feature>
<comment type="caution">
    <text evidence="2">The sequence shown here is derived from an EMBL/GenBank/DDBJ whole genome shotgun (WGS) entry which is preliminary data.</text>
</comment>
<evidence type="ECO:0000313" key="3">
    <source>
        <dbReference type="Proteomes" id="UP001215712"/>
    </source>
</evidence>
<keyword evidence="3" id="KW-1185">Reference proteome</keyword>
<reference evidence="2" key="2">
    <citation type="submission" date="2023-01" db="EMBL/GenBank/DDBJ databases">
        <authorList>
            <person name="Petersen C."/>
        </authorList>
    </citation>
    <scope>NUCLEOTIDE SEQUENCE</scope>
    <source>
        <strain evidence="2">IBT 17514</strain>
    </source>
</reference>
<dbReference type="Proteomes" id="UP001215712">
    <property type="component" value="Unassembled WGS sequence"/>
</dbReference>
<feature type="transmembrane region" description="Helical" evidence="1">
    <location>
        <begin position="64"/>
        <end position="85"/>
    </location>
</feature>
<evidence type="ECO:0000313" key="2">
    <source>
        <dbReference type="EMBL" id="KAJ5728507.1"/>
    </source>
</evidence>
<dbReference type="AlphaFoldDB" id="A0AAD6HPB8"/>
<accession>A0AAD6HPB8</accession>
<feature type="transmembrane region" description="Helical" evidence="1">
    <location>
        <begin position="35"/>
        <end position="52"/>
    </location>
</feature>
<gene>
    <name evidence="2" type="ORF">N7493_004837</name>
</gene>
<reference evidence="2" key="1">
    <citation type="journal article" date="2023" name="IMA Fungus">
        <title>Comparative genomic study of the Penicillium genus elucidates a diverse pangenome and 15 lateral gene transfer events.</title>
        <authorList>
            <person name="Petersen C."/>
            <person name="Sorensen T."/>
            <person name="Nielsen M.R."/>
            <person name="Sondergaard T.E."/>
            <person name="Sorensen J.L."/>
            <person name="Fitzpatrick D.A."/>
            <person name="Frisvad J.C."/>
            <person name="Nielsen K.L."/>
        </authorList>
    </citation>
    <scope>NUCLEOTIDE SEQUENCE</scope>
    <source>
        <strain evidence="2">IBT 17514</strain>
    </source>
</reference>
<dbReference type="EMBL" id="JAQJAN010000005">
    <property type="protein sequence ID" value="KAJ5728507.1"/>
    <property type="molecule type" value="Genomic_DNA"/>
</dbReference>
<keyword evidence="1" id="KW-0472">Membrane</keyword>
<protein>
    <submittedName>
        <fullName evidence="2">Uncharacterized protein</fullName>
    </submittedName>
</protein>
<keyword evidence="1" id="KW-1133">Transmembrane helix</keyword>
<name>A0AAD6HPB8_9EURO</name>
<proteinExistence type="predicted"/>
<evidence type="ECO:0000256" key="1">
    <source>
        <dbReference type="SAM" id="Phobius"/>
    </source>
</evidence>
<sequence length="178" mass="20246">MDEFMDMHQCMCTDSTTMTDEVIEYVLDIISDLPVTQVVAGLLAIFILYTCARISTPESRIKHYYRIGLFSGLGFLLLLIALAFISHGSVLEVSIGNPPTVALLVLGFAVFWFFVGTFLFNQGHGSREFVSDDDISRLHRTRTNKSTDNSNERIRTELEIEFLEEMLRARREKLDGLK</sequence>
<keyword evidence="1" id="KW-0812">Transmembrane</keyword>